<dbReference type="EMBL" id="JPVP01000031">
    <property type="protein sequence ID" value="KGR89153.1"/>
    <property type="molecule type" value="Genomic_DNA"/>
</dbReference>
<name>A0A0A3J1U7_9BACI</name>
<sequence>MVERIEVAYESTSQEIKTMVENIESSSGMIVDSHNNKFKPILKGGFMLSDENDDMFNKLTQMFKSIIREDGSTVPSPVNFSFQPIPLENHKSIWLAFSATLGFIIFDINTFEVKAYTAINADDNLVYSSESKINLFIDENHFYIPTVARFNNKIITMYVYKISDLSFVKRISNKLNTGNTDMTQYLASGVAKSTDGKKYLFYHSINGTSIVYICYELTYTDGVVSVISDIGRQLYTPNAFVPLGISPDPSSPFLYAIYLDPNASTNFYFSKLTFSFPVGSGGPYYANLVTQYGPNNFSISRSMNQNCTPYRVTLPDGTFNNIMVIGGGIFKSAIFICDHKSGLFSVVSSPVANRGLVFDYENLEFYVHSIPNPIVYNATPYNQVTKYKIIETSSSPNSNVKDRLMISYIEAYRKAISHNLVPLSNTEVITPTFNSKTLVRDGVIYSTDVDILKGNIHFIKQTIGDIIIGYEEVK</sequence>
<dbReference type="RefSeq" id="WP_036150196.1">
    <property type="nucleotide sequence ID" value="NZ_AVCX01000034.1"/>
</dbReference>
<reference evidence="1 2" key="1">
    <citation type="submission" date="2014-02" db="EMBL/GenBank/DDBJ databases">
        <title>Draft genome sequence of Lysinibacillus odysseyi NBRC 100172.</title>
        <authorList>
            <person name="Zhang F."/>
            <person name="Wang G."/>
            <person name="Zhang L."/>
        </authorList>
    </citation>
    <scope>NUCLEOTIDE SEQUENCE [LARGE SCALE GENOMIC DNA]</scope>
    <source>
        <strain evidence="1 2">NBRC 100172</strain>
    </source>
</reference>
<organism evidence="1 2">
    <name type="scientific">Lysinibacillus odysseyi 34hs-1 = NBRC 100172</name>
    <dbReference type="NCBI Taxonomy" id="1220589"/>
    <lineage>
        <taxon>Bacteria</taxon>
        <taxon>Bacillati</taxon>
        <taxon>Bacillota</taxon>
        <taxon>Bacilli</taxon>
        <taxon>Bacillales</taxon>
        <taxon>Bacillaceae</taxon>
        <taxon>Lysinibacillus</taxon>
    </lineage>
</organism>
<gene>
    <name evidence="1" type="ORF">CD32_00600</name>
</gene>
<evidence type="ECO:0000313" key="2">
    <source>
        <dbReference type="Proteomes" id="UP000030437"/>
    </source>
</evidence>
<keyword evidence="2" id="KW-1185">Reference proteome</keyword>
<dbReference type="Proteomes" id="UP000030437">
    <property type="component" value="Unassembled WGS sequence"/>
</dbReference>
<proteinExistence type="predicted"/>
<protein>
    <submittedName>
        <fullName evidence="1">Uncharacterized protein</fullName>
    </submittedName>
</protein>
<accession>A0A0A3J1U7</accession>
<dbReference type="AlphaFoldDB" id="A0A0A3J1U7"/>
<comment type="caution">
    <text evidence="1">The sequence shown here is derived from an EMBL/GenBank/DDBJ whole genome shotgun (WGS) entry which is preliminary data.</text>
</comment>
<evidence type="ECO:0000313" key="1">
    <source>
        <dbReference type="EMBL" id="KGR89153.1"/>
    </source>
</evidence>
<dbReference type="STRING" id="1220589.CD32_00600"/>